<evidence type="ECO:0000256" key="4">
    <source>
        <dbReference type="ARBA" id="ARBA00022679"/>
    </source>
</evidence>
<feature type="modified residue" description="4-aspartylphosphate" evidence="11">
    <location>
        <position position="1157"/>
    </location>
</feature>
<feature type="chain" id="PRO_5011474202" description="histidine kinase" evidence="12">
    <location>
        <begin position="21"/>
        <end position="1362"/>
    </location>
</feature>
<organism evidence="16 17">
    <name type="scientific">Chitinophaga rupis</name>
    <dbReference type="NCBI Taxonomy" id="573321"/>
    <lineage>
        <taxon>Bacteria</taxon>
        <taxon>Pseudomonadati</taxon>
        <taxon>Bacteroidota</taxon>
        <taxon>Chitinophagia</taxon>
        <taxon>Chitinophagales</taxon>
        <taxon>Chitinophagaceae</taxon>
        <taxon>Chitinophaga</taxon>
    </lineage>
</organism>
<dbReference type="PANTHER" id="PTHR43547">
    <property type="entry name" value="TWO-COMPONENT HISTIDINE KINASE"/>
    <property type="match status" value="1"/>
</dbReference>
<dbReference type="STRING" id="573321.SAMN04488505_102105"/>
<evidence type="ECO:0000256" key="1">
    <source>
        <dbReference type="ARBA" id="ARBA00000085"/>
    </source>
</evidence>
<evidence type="ECO:0000256" key="6">
    <source>
        <dbReference type="ARBA" id="ARBA00022777"/>
    </source>
</evidence>
<feature type="signal peptide" evidence="12">
    <location>
        <begin position="1"/>
        <end position="20"/>
    </location>
</feature>
<evidence type="ECO:0000256" key="3">
    <source>
        <dbReference type="ARBA" id="ARBA00022553"/>
    </source>
</evidence>
<dbReference type="EMBL" id="FOBB01000002">
    <property type="protein sequence ID" value="SEL36056.1"/>
    <property type="molecule type" value="Genomic_DNA"/>
</dbReference>
<dbReference type="Pfam" id="PF00072">
    <property type="entry name" value="Response_reg"/>
    <property type="match status" value="1"/>
</dbReference>
<evidence type="ECO:0000259" key="15">
    <source>
        <dbReference type="PROSITE" id="PS50110"/>
    </source>
</evidence>
<dbReference type="OrthoDB" id="1489484at2"/>
<dbReference type="Pfam" id="PF07495">
    <property type="entry name" value="Y_Y_Y"/>
    <property type="match status" value="1"/>
</dbReference>
<keyword evidence="3 11" id="KW-0597">Phosphoprotein</keyword>
<dbReference type="InterPro" id="IPR009057">
    <property type="entry name" value="Homeodomain-like_sf"/>
</dbReference>
<evidence type="ECO:0000256" key="10">
    <source>
        <dbReference type="ARBA" id="ARBA00023163"/>
    </source>
</evidence>
<dbReference type="Pfam" id="PF02518">
    <property type="entry name" value="HATPase_c"/>
    <property type="match status" value="1"/>
</dbReference>
<proteinExistence type="predicted"/>
<dbReference type="SUPFAM" id="SSF63829">
    <property type="entry name" value="Calcium-dependent phosphotriesterase"/>
    <property type="match status" value="1"/>
</dbReference>
<keyword evidence="10" id="KW-0804">Transcription</keyword>
<dbReference type="InterPro" id="IPR011110">
    <property type="entry name" value="Reg_prop"/>
</dbReference>
<dbReference type="SMART" id="SM00448">
    <property type="entry name" value="REC"/>
    <property type="match status" value="1"/>
</dbReference>
<dbReference type="InterPro" id="IPR036097">
    <property type="entry name" value="HisK_dim/P_sf"/>
</dbReference>
<dbReference type="GO" id="GO:0043565">
    <property type="term" value="F:sequence-specific DNA binding"/>
    <property type="evidence" value="ECO:0007669"/>
    <property type="project" value="InterPro"/>
</dbReference>
<evidence type="ECO:0000259" key="14">
    <source>
        <dbReference type="PROSITE" id="PS50109"/>
    </source>
</evidence>
<evidence type="ECO:0000313" key="16">
    <source>
        <dbReference type="EMBL" id="SEL36056.1"/>
    </source>
</evidence>
<dbReference type="PROSITE" id="PS50110">
    <property type="entry name" value="RESPONSE_REGULATORY"/>
    <property type="match status" value="1"/>
</dbReference>
<dbReference type="SMART" id="SM00388">
    <property type="entry name" value="HisKA"/>
    <property type="match status" value="1"/>
</dbReference>
<dbReference type="Gene3D" id="3.30.565.10">
    <property type="entry name" value="Histidine kinase-like ATPase, C-terminal domain"/>
    <property type="match status" value="1"/>
</dbReference>
<dbReference type="FunFam" id="2.60.40.10:FF:000791">
    <property type="entry name" value="Two-component system sensor histidine kinase/response regulator"/>
    <property type="match status" value="1"/>
</dbReference>
<evidence type="ECO:0000256" key="8">
    <source>
        <dbReference type="ARBA" id="ARBA00023012"/>
    </source>
</evidence>
<keyword evidence="4" id="KW-0808">Transferase</keyword>
<dbReference type="InterPro" id="IPR011044">
    <property type="entry name" value="Quino_amine_DH_bsu"/>
</dbReference>
<dbReference type="GO" id="GO:0003700">
    <property type="term" value="F:DNA-binding transcription factor activity"/>
    <property type="evidence" value="ECO:0007669"/>
    <property type="project" value="InterPro"/>
</dbReference>
<evidence type="ECO:0000256" key="7">
    <source>
        <dbReference type="ARBA" id="ARBA00022840"/>
    </source>
</evidence>
<sequence>MFPRLCLIILFFASSKISFARQLNYRFNTIGIGQGLSSNQMNCIYKDKMGFMWFGTMNGLNRYDGYSCKVFHHNMADSLSLTDDYIIAISPAPGDKLFIQTRNGNNFYDPRTETFTNASSWLYQRGMPTFGALFIAEAGGAYWFAHADSGLYRVDRQGSSRKIKLRHGKIADMRTDAGGRLVLLYDNGGIEKMDPVTARITYRSAAVRELLGGKSGSLSMFNDAQDGIWVYAAGAGVTYFNPLTGTLRQLSKKNSILNNDLVRTISQYNDSLIWIGTDHGGINIINKKDFSSTFITHRDDDKSSLGENAVYCLYKDDVGIMWAGTFKTGISYYAESLARFRHFHRKQPGANGPGYDDVNCFAEDKKGNLWIGTNGGGLMYYDRQANRFTSYRHQQDNDNSISTDVVVSLYLDRQDKLWIGYFYGGMDCYENGKFTHYRHNDADPHSLADNSVWEIYEDSQHNLWVGTLGGGLDRFDPERKVFYHNKVNMPNSIHSDFISALAEDRGGNLWIGTAYGIDLFDKAKGAFIHFLSSTHKLSNDNVNAMLRDSRGLMWIGTREGLCVFDEQTQTFKAFKVADGLPDNTIFSIVEDKEHCLWICTANGLSQISVQNHQNNITVTCRNFDEADGLQGNVFNDNAGFRTAAGELAFGGANGFNLFNPATIGRNNTPPAIVFTGLQVFNKAVGINQKTGNRIILKEAIATTKQIVLRYNQNDFSVDFAALSYINTGKNKYAYRLEGFNKDWLFSDATTRRATYTNLDPGTYVLHVKAANEDGVWNNEGIRLQITILPPFWKTPLAYLCYIVFAVVVLFIARRLTIRRAHARFALAQERLEAQRLHDLDLMKIKFFTNVSHEFRTPLSLILTPLEKFIKNARSDEERAQLELIHRNGRRVLNLVNQLMDFRKMEVNELKLNPVPDDIIRFIEEVSYSFSDLAEKKNIRFSYNSISQRLYTPFDHDKIERILFNLLSNAFKFTPENGQVSVEVDASIKGAEAVLEIKVQDTGIGIPEDKLDRIFERFFQSEIPGTLVNQGSGIGLAITREFIKMHNGLIKVESEVDKGSCFTILIPFRIMEDTQSAITPAAAAERIVEKDRNIFSTAVAEDKAAGTKPVILIVEDNEDFRFYLKDNLKEFFEIAEAADGKNGWQKTLAVHPDLVVSDVSMPVMDGIELCHKIKADQRTRHIPVILLTALVSEENQLKALETGATDYLVKPFNFEIMLSRIRNILTQQKALKKTFARQVDIKTHPLKIESVDDKFIHQVITVVEKNLSNADFSVEDLSREMCMSRVSVYKKLFALTGKTPGEFIRSTRLQRAAELLEKTKMTVAEVAYEVGYNNPKYFTRYFKEMFHMLPSVFAAEKRKEASL</sequence>
<dbReference type="Proteomes" id="UP000198984">
    <property type="component" value="Unassembled WGS sequence"/>
</dbReference>
<feature type="domain" description="HTH araC/xylS-type" evidence="13">
    <location>
        <begin position="1256"/>
        <end position="1355"/>
    </location>
</feature>
<evidence type="ECO:0000259" key="13">
    <source>
        <dbReference type="PROSITE" id="PS01124"/>
    </source>
</evidence>
<dbReference type="SUPFAM" id="SSF46689">
    <property type="entry name" value="Homeodomain-like"/>
    <property type="match status" value="1"/>
</dbReference>
<evidence type="ECO:0000256" key="11">
    <source>
        <dbReference type="PROSITE-ProRule" id="PRU00169"/>
    </source>
</evidence>
<feature type="domain" description="Histidine kinase" evidence="14">
    <location>
        <begin position="849"/>
        <end position="1069"/>
    </location>
</feature>
<dbReference type="CDD" id="cd00146">
    <property type="entry name" value="PKD"/>
    <property type="match status" value="1"/>
</dbReference>
<keyword evidence="8" id="KW-0902">Two-component regulatory system</keyword>
<dbReference type="PRINTS" id="PR00344">
    <property type="entry name" value="BCTRLSENSOR"/>
</dbReference>
<dbReference type="InterPro" id="IPR011006">
    <property type="entry name" value="CheY-like_superfamily"/>
</dbReference>
<dbReference type="PANTHER" id="PTHR43547:SF2">
    <property type="entry name" value="HYBRID SIGNAL TRANSDUCTION HISTIDINE KINASE C"/>
    <property type="match status" value="1"/>
</dbReference>
<evidence type="ECO:0000256" key="12">
    <source>
        <dbReference type="SAM" id="SignalP"/>
    </source>
</evidence>
<evidence type="ECO:0000256" key="9">
    <source>
        <dbReference type="ARBA" id="ARBA00023015"/>
    </source>
</evidence>
<keyword evidence="5" id="KW-0547">Nucleotide-binding</keyword>
<dbReference type="Gene3D" id="1.10.287.130">
    <property type="match status" value="1"/>
</dbReference>
<dbReference type="PROSITE" id="PS50109">
    <property type="entry name" value="HIS_KIN"/>
    <property type="match status" value="1"/>
</dbReference>
<feature type="domain" description="Response regulatory" evidence="15">
    <location>
        <begin position="1109"/>
        <end position="1224"/>
    </location>
</feature>
<keyword evidence="7" id="KW-0067">ATP-binding</keyword>
<dbReference type="InterPro" id="IPR005467">
    <property type="entry name" value="His_kinase_dom"/>
</dbReference>
<dbReference type="InterPro" id="IPR011123">
    <property type="entry name" value="Y_Y_Y"/>
</dbReference>
<dbReference type="Pfam" id="PF07494">
    <property type="entry name" value="Reg_prop"/>
    <property type="match status" value="7"/>
</dbReference>
<keyword evidence="12" id="KW-0732">Signal</keyword>
<dbReference type="InterPro" id="IPR036890">
    <property type="entry name" value="HATPase_C_sf"/>
</dbReference>
<dbReference type="SUPFAM" id="SSF47384">
    <property type="entry name" value="Homodimeric domain of signal transducing histidine kinase"/>
    <property type="match status" value="1"/>
</dbReference>
<name>A0A1H7PKC5_9BACT</name>
<dbReference type="SUPFAM" id="SSF50969">
    <property type="entry name" value="YVTN repeat-like/Quinoprotein amine dehydrogenase"/>
    <property type="match status" value="1"/>
</dbReference>
<dbReference type="FunFam" id="1.10.287.130:FF:000045">
    <property type="entry name" value="Two-component system sensor histidine kinase/response regulator"/>
    <property type="match status" value="1"/>
</dbReference>
<dbReference type="EC" id="2.7.13.3" evidence="2"/>
<dbReference type="InterPro" id="IPR003594">
    <property type="entry name" value="HATPase_dom"/>
</dbReference>
<evidence type="ECO:0000313" key="17">
    <source>
        <dbReference type="Proteomes" id="UP000198984"/>
    </source>
</evidence>
<reference evidence="16 17" key="1">
    <citation type="submission" date="2016-10" db="EMBL/GenBank/DDBJ databases">
        <authorList>
            <person name="de Groot N.N."/>
        </authorList>
    </citation>
    <scope>NUCLEOTIDE SEQUENCE [LARGE SCALE GENOMIC DNA]</scope>
    <source>
        <strain evidence="16 17">DSM 21039</strain>
    </source>
</reference>
<dbReference type="SMART" id="SM00342">
    <property type="entry name" value="HTH_ARAC"/>
    <property type="match status" value="1"/>
</dbReference>
<dbReference type="FunFam" id="3.30.565.10:FF:000037">
    <property type="entry name" value="Hybrid sensor histidine kinase/response regulator"/>
    <property type="match status" value="1"/>
</dbReference>
<dbReference type="InterPro" id="IPR015943">
    <property type="entry name" value="WD40/YVTN_repeat-like_dom_sf"/>
</dbReference>
<dbReference type="InterPro" id="IPR003661">
    <property type="entry name" value="HisK_dim/P_dom"/>
</dbReference>
<keyword evidence="17" id="KW-1185">Reference proteome</keyword>
<dbReference type="Gene3D" id="3.40.50.2300">
    <property type="match status" value="1"/>
</dbReference>
<dbReference type="Gene3D" id="2.130.10.10">
    <property type="entry name" value="YVTN repeat-like/Quinoprotein amine dehydrogenase"/>
    <property type="match status" value="2"/>
</dbReference>
<accession>A0A1H7PKC5</accession>
<comment type="catalytic activity">
    <reaction evidence="1">
        <text>ATP + protein L-histidine = ADP + protein N-phospho-L-histidine.</text>
        <dbReference type="EC" id="2.7.13.3"/>
    </reaction>
</comment>
<dbReference type="Pfam" id="PF12833">
    <property type="entry name" value="HTH_18"/>
    <property type="match status" value="1"/>
</dbReference>
<dbReference type="InterPro" id="IPR001789">
    <property type="entry name" value="Sig_transdc_resp-reg_receiver"/>
</dbReference>
<dbReference type="Gene3D" id="1.10.10.60">
    <property type="entry name" value="Homeodomain-like"/>
    <property type="match status" value="1"/>
</dbReference>
<dbReference type="SUPFAM" id="SSF52172">
    <property type="entry name" value="CheY-like"/>
    <property type="match status" value="1"/>
</dbReference>
<dbReference type="Gene3D" id="2.60.40.10">
    <property type="entry name" value="Immunoglobulins"/>
    <property type="match status" value="1"/>
</dbReference>
<dbReference type="Pfam" id="PF00512">
    <property type="entry name" value="HisKA"/>
    <property type="match status" value="1"/>
</dbReference>
<dbReference type="RefSeq" id="WP_089911794.1">
    <property type="nucleotide sequence ID" value="NZ_FOBB01000002.1"/>
</dbReference>
<evidence type="ECO:0000256" key="2">
    <source>
        <dbReference type="ARBA" id="ARBA00012438"/>
    </source>
</evidence>
<dbReference type="SUPFAM" id="SSF55874">
    <property type="entry name" value="ATPase domain of HSP90 chaperone/DNA topoisomerase II/histidine kinase"/>
    <property type="match status" value="1"/>
</dbReference>
<keyword evidence="6 16" id="KW-0418">Kinase</keyword>
<dbReference type="InterPro" id="IPR018060">
    <property type="entry name" value="HTH_AraC"/>
</dbReference>
<dbReference type="SMART" id="SM00387">
    <property type="entry name" value="HATPase_c"/>
    <property type="match status" value="1"/>
</dbReference>
<dbReference type="CDD" id="cd00082">
    <property type="entry name" value="HisKA"/>
    <property type="match status" value="1"/>
</dbReference>
<keyword evidence="9" id="KW-0805">Transcription regulation</keyword>
<evidence type="ECO:0000256" key="5">
    <source>
        <dbReference type="ARBA" id="ARBA00022741"/>
    </source>
</evidence>
<dbReference type="InterPro" id="IPR004358">
    <property type="entry name" value="Sig_transdc_His_kin-like_C"/>
</dbReference>
<gene>
    <name evidence="16" type="ORF">SAMN04488505_102105</name>
</gene>
<dbReference type="CDD" id="cd16922">
    <property type="entry name" value="HATPase_EvgS-ArcB-TorS-like"/>
    <property type="match status" value="1"/>
</dbReference>
<protein>
    <recommendedName>
        <fullName evidence="2">histidine kinase</fullName>
        <ecNumber evidence="2">2.7.13.3</ecNumber>
    </recommendedName>
</protein>
<dbReference type="InterPro" id="IPR013783">
    <property type="entry name" value="Ig-like_fold"/>
</dbReference>
<dbReference type="PROSITE" id="PS01124">
    <property type="entry name" value="HTH_ARAC_FAMILY_2"/>
    <property type="match status" value="1"/>
</dbReference>
<dbReference type="GO" id="GO:0000155">
    <property type="term" value="F:phosphorelay sensor kinase activity"/>
    <property type="evidence" value="ECO:0007669"/>
    <property type="project" value="InterPro"/>
</dbReference>
<dbReference type="GO" id="GO:0005524">
    <property type="term" value="F:ATP binding"/>
    <property type="evidence" value="ECO:0007669"/>
    <property type="project" value="UniProtKB-KW"/>
</dbReference>